<dbReference type="Proteomes" id="UP001291306">
    <property type="component" value="Unassembled WGS sequence"/>
</dbReference>
<evidence type="ECO:0000256" key="5">
    <source>
        <dbReference type="ARBA" id="ARBA00022683"/>
    </source>
</evidence>
<dbReference type="Gene3D" id="3.40.50.2300">
    <property type="match status" value="1"/>
</dbReference>
<accession>A0AAW9IJU3</accession>
<dbReference type="SUPFAM" id="SSF52794">
    <property type="entry name" value="PTS system IIB component-like"/>
    <property type="match status" value="1"/>
</dbReference>
<proteinExistence type="predicted"/>
<evidence type="ECO:0000256" key="3">
    <source>
        <dbReference type="ARBA" id="ARBA00022597"/>
    </source>
</evidence>
<keyword evidence="2" id="KW-0597">Phosphoprotein</keyword>
<evidence type="ECO:0000313" key="9">
    <source>
        <dbReference type="EMBL" id="MDZ5000992.1"/>
    </source>
</evidence>
<evidence type="ECO:0000256" key="6">
    <source>
        <dbReference type="ARBA" id="ARBA00022777"/>
    </source>
</evidence>
<protein>
    <submittedName>
        <fullName evidence="9">PTS sugar transporter subunit IIB</fullName>
    </submittedName>
</protein>
<evidence type="ECO:0000259" key="8">
    <source>
        <dbReference type="PROSITE" id="PS51100"/>
    </source>
</evidence>
<keyword evidence="5" id="KW-0598">Phosphotransferase system</keyword>
<dbReference type="InterPro" id="IPR013012">
    <property type="entry name" value="PTS_EIIB_3"/>
</dbReference>
<dbReference type="GO" id="GO:0008982">
    <property type="term" value="F:protein-N(PI)-phosphohistidine-sugar phosphotransferase activity"/>
    <property type="evidence" value="ECO:0007669"/>
    <property type="project" value="InterPro"/>
</dbReference>
<dbReference type="InterPro" id="IPR036095">
    <property type="entry name" value="PTS_EIIB-like_sf"/>
</dbReference>
<feature type="domain" description="PTS EIIB type-3" evidence="8">
    <location>
        <begin position="1"/>
        <end position="49"/>
    </location>
</feature>
<keyword evidence="6" id="KW-0418">Kinase</keyword>
<dbReference type="InterPro" id="IPR003501">
    <property type="entry name" value="PTS_EIIB_2/3"/>
</dbReference>
<feature type="non-terminal residue" evidence="9">
    <location>
        <position position="1"/>
    </location>
</feature>
<comment type="caution">
    <text evidence="9">The sequence shown here is derived from an EMBL/GenBank/DDBJ whole genome shotgun (WGS) entry which is preliminary data.</text>
</comment>
<evidence type="ECO:0000256" key="2">
    <source>
        <dbReference type="ARBA" id="ARBA00022553"/>
    </source>
</evidence>
<keyword evidence="1" id="KW-0813">Transport</keyword>
<comment type="caution">
    <text evidence="7">Lacks conserved residue(s) required for the propagation of feature annotation.</text>
</comment>
<dbReference type="PROSITE" id="PS51100">
    <property type="entry name" value="PTS_EIIB_TYPE_3"/>
    <property type="match status" value="1"/>
</dbReference>
<evidence type="ECO:0000256" key="1">
    <source>
        <dbReference type="ARBA" id="ARBA00022448"/>
    </source>
</evidence>
<evidence type="ECO:0000256" key="7">
    <source>
        <dbReference type="PROSITE-ProRule" id="PRU00423"/>
    </source>
</evidence>
<dbReference type="AlphaFoldDB" id="A0AAW9IJU3"/>
<dbReference type="EMBL" id="WNVC01000897">
    <property type="protein sequence ID" value="MDZ5000992.1"/>
    <property type="molecule type" value="Genomic_DNA"/>
</dbReference>
<evidence type="ECO:0000313" key="10">
    <source>
        <dbReference type="Proteomes" id="UP001291306"/>
    </source>
</evidence>
<dbReference type="GO" id="GO:0009401">
    <property type="term" value="P:phosphoenolpyruvate-dependent sugar phosphotransferase system"/>
    <property type="evidence" value="ECO:0007669"/>
    <property type="project" value="UniProtKB-KW"/>
</dbReference>
<sequence length="49" mass="5509">LLGPQVRFMKDEFEKKLASKNIPLAVINMSDYGMMNGEKVLNQALALIK</sequence>
<evidence type="ECO:0000256" key="4">
    <source>
        <dbReference type="ARBA" id="ARBA00022679"/>
    </source>
</evidence>
<name>A0AAW9IJU3_CLOPF</name>
<organism evidence="9 10">
    <name type="scientific">Clostridium perfringens</name>
    <dbReference type="NCBI Taxonomy" id="1502"/>
    <lineage>
        <taxon>Bacteria</taxon>
        <taxon>Bacillati</taxon>
        <taxon>Bacillota</taxon>
        <taxon>Clostridia</taxon>
        <taxon>Eubacteriales</taxon>
        <taxon>Clostridiaceae</taxon>
        <taxon>Clostridium</taxon>
    </lineage>
</organism>
<keyword evidence="3 9" id="KW-0762">Sugar transport</keyword>
<dbReference type="PANTHER" id="PTHR34581">
    <property type="entry name" value="PTS SYSTEM N,N'-DIACETYLCHITOBIOSE-SPECIFIC EIIB COMPONENT"/>
    <property type="match status" value="1"/>
</dbReference>
<dbReference type="RefSeq" id="WP_416173563.1">
    <property type="nucleotide sequence ID" value="NZ_WNVC01000897.1"/>
</dbReference>
<dbReference type="GO" id="GO:0016301">
    <property type="term" value="F:kinase activity"/>
    <property type="evidence" value="ECO:0007669"/>
    <property type="project" value="UniProtKB-KW"/>
</dbReference>
<dbReference type="PANTHER" id="PTHR34581:SF2">
    <property type="entry name" value="PTS SYSTEM N,N'-DIACETYLCHITOBIOSE-SPECIFIC EIIB COMPONENT"/>
    <property type="match status" value="1"/>
</dbReference>
<keyword evidence="4" id="KW-0808">Transferase</keyword>
<dbReference type="InterPro" id="IPR051819">
    <property type="entry name" value="PTS_sugar-specific_EIIB"/>
</dbReference>
<reference evidence="9" key="1">
    <citation type="submission" date="2019-11" db="EMBL/GenBank/DDBJ databases">
        <title>Characterization of Clostridium perfringens isolates from swine manure treated agricultural soils.</title>
        <authorList>
            <person name="Wushke S.T."/>
        </authorList>
    </citation>
    <scope>NUCLEOTIDE SEQUENCE</scope>
    <source>
        <strain evidence="9">X26</strain>
    </source>
</reference>
<dbReference type="Pfam" id="PF02302">
    <property type="entry name" value="PTS_IIB"/>
    <property type="match status" value="1"/>
</dbReference>
<gene>
    <name evidence="9" type="ORF">GNF79_18390</name>
</gene>